<dbReference type="EMBL" id="CP017560">
    <property type="protein sequence ID" value="AOV09081.1"/>
    <property type="molecule type" value="Genomic_DNA"/>
</dbReference>
<dbReference type="GO" id="GO:0047661">
    <property type="term" value="F:amino-acid racemase activity"/>
    <property type="evidence" value="ECO:0007669"/>
    <property type="project" value="InterPro"/>
</dbReference>
<dbReference type="InterPro" id="IPR004380">
    <property type="entry name" value="Asp_race"/>
</dbReference>
<proteinExistence type="inferred from homology"/>
<dbReference type="PROSITE" id="PS00924">
    <property type="entry name" value="ASP_GLU_RACEMASE_2"/>
    <property type="match status" value="1"/>
</dbReference>
<dbReference type="Proteomes" id="UP000185746">
    <property type="component" value="Chromosome"/>
</dbReference>
<reference evidence="3 4" key="1">
    <citation type="submission" date="2016-09" db="EMBL/GenBank/DDBJ databases">
        <title>Complete genome sequence of the Lysinibacillus sphaericus LMG 22257, a specie of Bacillus with ureolytic activity that can effectively biodeposit calcium carbonate.</title>
        <authorList>
            <person name="Yan W."/>
        </authorList>
    </citation>
    <scope>NUCLEOTIDE SEQUENCE [LARGE SCALE GENOMIC DNA]</scope>
    <source>
        <strain evidence="3 4">LMG 22257</strain>
    </source>
</reference>
<accession>A0A1D8JK41</accession>
<dbReference type="InterPro" id="IPR033134">
    <property type="entry name" value="Asp/Glu_racemase_AS_2"/>
</dbReference>
<evidence type="ECO:0000313" key="3">
    <source>
        <dbReference type="EMBL" id="AOV09081.1"/>
    </source>
</evidence>
<comment type="similarity">
    <text evidence="1">Belongs to the aspartate/glutamate racemases family.</text>
</comment>
<evidence type="ECO:0000256" key="2">
    <source>
        <dbReference type="ARBA" id="ARBA00023235"/>
    </source>
</evidence>
<dbReference type="AlphaFoldDB" id="A0A1D8JK41"/>
<protein>
    <submittedName>
        <fullName evidence="3">Aspartate racemase</fullName>
    </submittedName>
</protein>
<keyword evidence="4" id="KW-1185">Reference proteome</keyword>
<name>A0A1D8JK41_9BACL</name>
<dbReference type="PANTHER" id="PTHR21198">
    <property type="entry name" value="GLUTAMATE RACEMASE"/>
    <property type="match status" value="1"/>
</dbReference>
<dbReference type="Pfam" id="PF01177">
    <property type="entry name" value="Asp_Glu_race"/>
    <property type="match status" value="1"/>
</dbReference>
<evidence type="ECO:0000313" key="4">
    <source>
        <dbReference type="Proteomes" id="UP000185746"/>
    </source>
</evidence>
<keyword evidence="2" id="KW-0413">Isomerase</keyword>
<sequence>MKKKMLGIIGGVGPLATMFIGEIIVRRTAAEKDQDHVNMVITNNTNIPDRTAFILGESLENPVPVIVSDAKRLQEAGAEILAMPCNTAHSFLDEIQQGTELQVIDMIRETAMRAKEKGARRVGILGTTGTISTGIYQGACERLGMEAVVPDDDVQAVVMSLIYDDIKAGQPADPEKWAIIRQAMKDAQCDEVILGCTELSIVSQELQLKDCIDSLLVLAETAIQRCGYKVK</sequence>
<dbReference type="RefSeq" id="WP_075529226.1">
    <property type="nucleotide sequence ID" value="NZ_CP017560.1"/>
</dbReference>
<dbReference type="SUPFAM" id="SSF53681">
    <property type="entry name" value="Aspartate/glutamate racemase"/>
    <property type="match status" value="2"/>
</dbReference>
<dbReference type="InterPro" id="IPR001920">
    <property type="entry name" value="Asp/Glu_race"/>
</dbReference>
<dbReference type="PANTHER" id="PTHR21198:SF7">
    <property type="entry name" value="ASPARTATE-GLUTAMATE RACEMASE FAMILY"/>
    <property type="match status" value="1"/>
</dbReference>
<evidence type="ECO:0000256" key="1">
    <source>
        <dbReference type="ARBA" id="ARBA00007847"/>
    </source>
</evidence>
<dbReference type="InterPro" id="IPR015942">
    <property type="entry name" value="Asp/Glu/hydantoin_racemase"/>
</dbReference>
<dbReference type="PROSITE" id="PS00923">
    <property type="entry name" value="ASP_GLU_RACEMASE_1"/>
    <property type="match status" value="1"/>
</dbReference>
<gene>
    <name evidence="3" type="ORF">BI350_03930</name>
</gene>
<organism evidence="3 4">
    <name type="scientific">Sporosarcina ureilytica</name>
    <dbReference type="NCBI Taxonomy" id="298596"/>
    <lineage>
        <taxon>Bacteria</taxon>
        <taxon>Bacillati</taxon>
        <taxon>Bacillota</taxon>
        <taxon>Bacilli</taxon>
        <taxon>Bacillales</taxon>
        <taxon>Caryophanaceae</taxon>
        <taxon>Sporosarcina</taxon>
    </lineage>
</organism>
<dbReference type="NCBIfam" id="TIGR00035">
    <property type="entry name" value="asp_race"/>
    <property type="match status" value="1"/>
</dbReference>
<dbReference type="KEGG" id="surl:BI350_03930"/>
<dbReference type="Gene3D" id="3.40.50.1860">
    <property type="match status" value="2"/>
</dbReference>
<dbReference type="InterPro" id="IPR018187">
    <property type="entry name" value="Asp/Glu_racemase_AS_1"/>
</dbReference>